<dbReference type="AlphaFoldDB" id="A0A4R3Z064"/>
<dbReference type="RefSeq" id="WP_131864974.1">
    <property type="nucleotide sequence ID" value="NZ_SMCR01000003.1"/>
</dbReference>
<dbReference type="OrthoDB" id="6429330at2"/>
<dbReference type="EMBL" id="SMCR01000003">
    <property type="protein sequence ID" value="TCV98222.1"/>
    <property type="molecule type" value="Genomic_DNA"/>
</dbReference>
<evidence type="ECO:0000313" key="1">
    <source>
        <dbReference type="EMBL" id="TCV98222.1"/>
    </source>
</evidence>
<comment type="caution">
    <text evidence="1">The sequence shown here is derived from an EMBL/GenBank/DDBJ whole genome shotgun (WGS) entry which is preliminary data.</text>
</comment>
<gene>
    <name evidence="1" type="ORF">EDC52_103313</name>
</gene>
<dbReference type="Proteomes" id="UP000295719">
    <property type="component" value="Unassembled WGS sequence"/>
</dbReference>
<protein>
    <submittedName>
        <fullName evidence="1">Uncharacterized protein YodC (DUF2158 family)</fullName>
    </submittedName>
</protein>
<proteinExistence type="predicted"/>
<evidence type="ECO:0000313" key="2">
    <source>
        <dbReference type="Proteomes" id="UP000295719"/>
    </source>
</evidence>
<accession>A0A4R3Z064</accession>
<organism evidence="1 2">
    <name type="scientific">Biostraticola tofi</name>
    <dbReference type="NCBI Taxonomy" id="466109"/>
    <lineage>
        <taxon>Bacteria</taxon>
        <taxon>Pseudomonadati</taxon>
        <taxon>Pseudomonadota</taxon>
        <taxon>Gammaproteobacteria</taxon>
        <taxon>Enterobacterales</taxon>
        <taxon>Bruguierivoracaceae</taxon>
        <taxon>Biostraticola</taxon>
    </lineage>
</organism>
<reference evidence="1 2" key="1">
    <citation type="submission" date="2019-03" db="EMBL/GenBank/DDBJ databases">
        <title>Genomic Encyclopedia of Type Strains, Phase IV (KMG-IV): sequencing the most valuable type-strain genomes for metagenomic binning, comparative biology and taxonomic classification.</title>
        <authorList>
            <person name="Goeker M."/>
        </authorList>
    </citation>
    <scope>NUCLEOTIDE SEQUENCE [LARGE SCALE GENOMIC DNA]</scope>
    <source>
        <strain evidence="1 2">DSM 19580</strain>
    </source>
</reference>
<keyword evidence="2" id="KW-1185">Reference proteome</keyword>
<sequence>MTFETGDIVQPLKGGPAMTVVKVENGVVYCGMMDSGIENAKPFKPEELSLYKEEGDFGVC</sequence>
<name>A0A4R3Z064_9GAMM</name>